<gene>
    <name evidence="20" type="ORF">BJ322DRAFT_269030</name>
</gene>
<comment type="similarity">
    <text evidence="3">Belongs to the glycosyl hydrolase 13 family.</text>
</comment>
<dbReference type="GO" id="GO:0005509">
    <property type="term" value="F:calcium ion binding"/>
    <property type="evidence" value="ECO:0007669"/>
    <property type="project" value="InterPro"/>
</dbReference>
<evidence type="ECO:0000256" key="14">
    <source>
        <dbReference type="PIRSR" id="PIRSR001024-2"/>
    </source>
</evidence>
<comment type="caution">
    <text evidence="20">The sequence shown here is derived from an EMBL/GenBank/DDBJ whole genome shotgun (WGS) entry which is preliminary data.</text>
</comment>
<dbReference type="InterPro" id="IPR017853">
    <property type="entry name" value="GH"/>
</dbReference>
<comment type="catalytic activity">
    <reaction evidence="1">
        <text>Endohydrolysis of (1-&gt;4)-alpha-D-glucosidic linkages in polysaccharides containing three or more (1-&gt;4)-alpha-linked D-glucose units.</text>
        <dbReference type="EC" id="3.2.1.1"/>
    </reaction>
</comment>
<evidence type="ECO:0000256" key="8">
    <source>
        <dbReference type="ARBA" id="ARBA00022837"/>
    </source>
</evidence>
<feature type="binding site" evidence="17">
    <location>
        <position position="315"/>
    </location>
    <ligand>
        <name>substrate</name>
    </ligand>
</feature>
<evidence type="ECO:0000313" key="21">
    <source>
        <dbReference type="Proteomes" id="UP000736335"/>
    </source>
</evidence>
<keyword evidence="21" id="KW-1185">Reference proteome</keyword>
<dbReference type="InterPro" id="IPR015340">
    <property type="entry name" value="A_amylase_C_dom"/>
</dbReference>
<evidence type="ECO:0000256" key="7">
    <source>
        <dbReference type="ARBA" id="ARBA00022801"/>
    </source>
</evidence>
<evidence type="ECO:0000313" key="20">
    <source>
        <dbReference type="EMBL" id="KAF9781307.1"/>
    </source>
</evidence>
<dbReference type="InterPro" id="IPR013777">
    <property type="entry name" value="A-amylase-like"/>
</dbReference>
<evidence type="ECO:0000256" key="13">
    <source>
        <dbReference type="PIRSR" id="PIRSR001024-1"/>
    </source>
</evidence>
<organism evidence="20 21">
    <name type="scientific">Thelephora terrestris</name>
    <dbReference type="NCBI Taxonomy" id="56493"/>
    <lineage>
        <taxon>Eukaryota</taxon>
        <taxon>Fungi</taxon>
        <taxon>Dikarya</taxon>
        <taxon>Basidiomycota</taxon>
        <taxon>Agaricomycotina</taxon>
        <taxon>Agaricomycetes</taxon>
        <taxon>Thelephorales</taxon>
        <taxon>Thelephoraceae</taxon>
        <taxon>Thelephora</taxon>
    </lineage>
</organism>
<dbReference type="InterPro" id="IPR006047">
    <property type="entry name" value="GH13_cat_dom"/>
</dbReference>
<proteinExistence type="inferred from homology"/>
<keyword evidence="11" id="KW-0119">Carbohydrate metabolism</keyword>
<feature type="binding site" evidence="17">
    <location>
        <position position="362"/>
    </location>
    <ligand>
        <name>substrate</name>
    </ligand>
</feature>
<feature type="active site" description="Proton donor" evidence="13">
    <location>
        <position position="247"/>
    </location>
</feature>
<keyword evidence="5 15" id="KW-0479">Metal-binding</keyword>
<feature type="binding site" evidence="15">
    <location>
        <position position="223"/>
    </location>
    <ligand>
        <name>Ca(2+)</name>
        <dbReference type="ChEBI" id="CHEBI:29108"/>
        <label>2</label>
    </ligand>
</feature>
<feature type="binding site" evidence="15">
    <location>
        <position position="192"/>
    </location>
    <ligand>
        <name>Ca(2+)</name>
        <dbReference type="ChEBI" id="CHEBI:29108"/>
        <label>1</label>
    </ligand>
</feature>
<dbReference type="EMBL" id="WIUZ02000014">
    <property type="protein sequence ID" value="KAF9781307.1"/>
    <property type="molecule type" value="Genomic_DNA"/>
</dbReference>
<feature type="binding site" evidence="15">
    <location>
        <position position="139"/>
    </location>
    <ligand>
        <name>Ca(2+)</name>
        <dbReference type="ChEBI" id="CHEBI:29108"/>
        <label>1</label>
    </ligand>
</feature>
<feature type="binding site" evidence="15">
    <location>
        <position position="227"/>
    </location>
    <ligand>
        <name>Ca(2+)</name>
        <dbReference type="ChEBI" id="CHEBI:29108"/>
        <label>1</label>
    </ligand>
</feature>
<dbReference type="PANTHER" id="PTHR10357">
    <property type="entry name" value="ALPHA-AMYLASE FAMILY MEMBER"/>
    <property type="match status" value="1"/>
</dbReference>
<feature type="domain" description="Glycosyl hydrolase family 13 catalytic" evidence="19">
    <location>
        <begin position="32"/>
        <end position="388"/>
    </location>
</feature>
<keyword evidence="8 15" id="KW-0106">Calcium</keyword>
<feature type="chain" id="PRO_5040133906" description="alpha-amylase" evidence="18">
    <location>
        <begin position="20"/>
        <end position="489"/>
    </location>
</feature>
<dbReference type="PANTHER" id="PTHR10357:SF215">
    <property type="entry name" value="ALPHA-AMYLASE 1"/>
    <property type="match status" value="1"/>
</dbReference>
<comment type="cofactor">
    <cofactor evidence="2">
        <name>Ca(2+)</name>
        <dbReference type="ChEBI" id="CHEBI:29108"/>
    </cofactor>
</comment>
<evidence type="ECO:0000256" key="2">
    <source>
        <dbReference type="ARBA" id="ARBA00001913"/>
    </source>
</evidence>
<dbReference type="Proteomes" id="UP000736335">
    <property type="component" value="Unassembled WGS sequence"/>
</dbReference>
<dbReference type="EC" id="3.2.1.1" evidence="4"/>
<evidence type="ECO:0000256" key="16">
    <source>
        <dbReference type="PIRSR" id="PIRSR001024-4"/>
    </source>
</evidence>
<dbReference type="PIRSF" id="PIRSF001024">
    <property type="entry name" value="Alph-amyl_fung"/>
    <property type="match status" value="1"/>
</dbReference>
<keyword evidence="6 18" id="KW-0732">Signal</keyword>
<name>A0A9P6H7T9_9AGAM</name>
<keyword evidence="9 16" id="KW-1015">Disulfide bond</keyword>
<evidence type="ECO:0000256" key="17">
    <source>
        <dbReference type="PIRSR" id="PIRSR001024-5"/>
    </source>
</evidence>
<dbReference type="Pfam" id="PF00128">
    <property type="entry name" value="Alpha-amylase"/>
    <property type="match status" value="1"/>
</dbReference>
<evidence type="ECO:0000256" key="6">
    <source>
        <dbReference type="ARBA" id="ARBA00022729"/>
    </source>
</evidence>
<feature type="active site" description="Nucleophile" evidence="13">
    <location>
        <position position="223"/>
    </location>
</feature>
<sequence>MSVSRVLALATCFAASSLAASVWEWQSRSIYQLLTDRFSLEGGGTTECITDYRKYCGGSYRGIIEKLDYIQDLGFDAIWISPIVANIEGVTVYGEAFHGYWAQDIYSLNPHFGSEEDLLALSNALHERDMYLMVDIVVNHFGPPVNSSTPYASFRPFDKPSHFHPYCIITDYNNQTDVEQCWLGDNKVGLADANTENPFVVKTYYSWIRHLTQKYDIDGLRIDTVKHVRKDFWPAFSTLSGVYTVGEVYHGDTAYVKDYTYVIDGVLDYPTWYQLFPAFQTSTGNLSALAEVVHKAQLTYKTGLFGSGAFSENHDQPRFPSLTSDTARIKNVITFPFIHDGIPILYYGQEQGYTGGNDPYNREALWLSGYVEEGKELVDHVKALNAARKAAIATCPGYLLTPMTFLGVTATTMAVYKHPLLALFTNVGSNGTASWNVQGTEWTPGTELLEVFSCNVVAVDETGTLKATAVGGQPQLYIPASAPINHCSS</sequence>
<feature type="signal peptide" evidence="18">
    <location>
        <begin position="1"/>
        <end position="19"/>
    </location>
</feature>
<evidence type="ECO:0000256" key="3">
    <source>
        <dbReference type="ARBA" id="ARBA00008061"/>
    </source>
</evidence>
<feature type="disulfide bond" evidence="16">
    <location>
        <begin position="48"/>
        <end position="56"/>
    </location>
</feature>
<feature type="binding site" evidence="17">
    <location>
        <position position="251"/>
    </location>
    <ligand>
        <name>substrate</name>
    </ligand>
</feature>
<reference evidence="20" key="1">
    <citation type="journal article" date="2020" name="Nat. Commun.">
        <title>Large-scale genome sequencing of mycorrhizal fungi provides insights into the early evolution of symbiotic traits.</title>
        <authorList>
            <person name="Miyauchi S."/>
            <person name="Kiss E."/>
            <person name="Kuo A."/>
            <person name="Drula E."/>
            <person name="Kohler A."/>
            <person name="Sanchez-Garcia M."/>
            <person name="Morin E."/>
            <person name="Andreopoulos B."/>
            <person name="Barry K.W."/>
            <person name="Bonito G."/>
            <person name="Buee M."/>
            <person name="Carver A."/>
            <person name="Chen C."/>
            <person name="Cichocki N."/>
            <person name="Clum A."/>
            <person name="Culley D."/>
            <person name="Crous P.W."/>
            <person name="Fauchery L."/>
            <person name="Girlanda M."/>
            <person name="Hayes R.D."/>
            <person name="Keri Z."/>
            <person name="LaButti K."/>
            <person name="Lipzen A."/>
            <person name="Lombard V."/>
            <person name="Magnuson J."/>
            <person name="Maillard F."/>
            <person name="Murat C."/>
            <person name="Nolan M."/>
            <person name="Ohm R.A."/>
            <person name="Pangilinan J."/>
            <person name="Pereira M.F."/>
            <person name="Perotto S."/>
            <person name="Peter M."/>
            <person name="Pfister S."/>
            <person name="Riley R."/>
            <person name="Sitrit Y."/>
            <person name="Stielow J.B."/>
            <person name="Szollosi G."/>
            <person name="Zifcakova L."/>
            <person name="Stursova M."/>
            <person name="Spatafora J.W."/>
            <person name="Tedersoo L."/>
            <person name="Vaario L.M."/>
            <person name="Yamada A."/>
            <person name="Yan M."/>
            <person name="Wang P."/>
            <person name="Xu J."/>
            <person name="Bruns T."/>
            <person name="Baldrian P."/>
            <person name="Vilgalys R."/>
            <person name="Dunand C."/>
            <person name="Henrissat B."/>
            <person name="Grigoriev I.V."/>
            <person name="Hibbett D."/>
            <person name="Nagy L.G."/>
            <person name="Martin F.M."/>
        </authorList>
    </citation>
    <scope>NUCLEOTIDE SEQUENCE</scope>
    <source>
        <strain evidence="20">UH-Tt-Lm1</strain>
    </source>
</reference>
<evidence type="ECO:0000256" key="18">
    <source>
        <dbReference type="SAM" id="SignalP"/>
    </source>
</evidence>
<keyword evidence="10" id="KW-0325">Glycoprotein</keyword>
<dbReference type="FunFam" id="3.20.20.80:FF:000120">
    <property type="entry name" value="Alpha-amylase A"/>
    <property type="match status" value="1"/>
</dbReference>
<evidence type="ECO:0000256" key="4">
    <source>
        <dbReference type="ARBA" id="ARBA00012595"/>
    </source>
</evidence>
<protein>
    <recommendedName>
        <fullName evidence="4">alpha-amylase</fullName>
        <ecNumber evidence="4">3.2.1.1</ecNumber>
    </recommendedName>
</protein>
<evidence type="ECO:0000256" key="5">
    <source>
        <dbReference type="ARBA" id="ARBA00022723"/>
    </source>
</evidence>
<evidence type="ECO:0000256" key="1">
    <source>
        <dbReference type="ARBA" id="ARBA00000548"/>
    </source>
</evidence>
<feature type="binding site" evidence="17">
    <location>
        <position position="140"/>
    </location>
    <ligand>
        <name>substrate</name>
    </ligand>
</feature>
<evidence type="ECO:0000256" key="12">
    <source>
        <dbReference type="ARBA" id="ARBA00023295"/>
    </source>
</evidence>
<dbReference type="OrthoDB" id="204980at2759"/>
<dbReference type="SUPFAM" id="SSF51445">
    <property type="entry name" value="(Trans)glycosidases"/>
    <property type="match status" value="1"/>
</dbReference>
<evidence type="ECO:0000256" key="10">
    <source>
        <dbReference type="ARBA" id="ARBA00023180"/>
    </source>
</evidence>
<accession>A0A9P6H7T9</accession>
<feature type="binding site" evidence="15">
    <location>
        <position position="179"/>
    </location>
    <ligand>
        <name>Ca(2+)</name>
        <dbReference type="ChEBI" id="CHEBI:29108"/>
        <label>1</label>
    </ligand>
</feature>
<keyword evidence="12" id="KW-0326">Glycosidase</keyword>
<dbReference type="GO" id="GO:0016052">
    <property type="term" value="P:carbohydrate catabolic process"/>
    <property type="evidence" value="ECO:0007669"/>
    <property type="project" value="InterPro"/>
</dbReference>
<reference evidence="20" key="2">
    <citation type="submission" date="2020-11" db="EMBL/GenBank/DDBJ databases">
        <authorList>
            <consortium name="DOE Joint Genome Institute"/>
            <person name="Kuo A."/>
            <person name="Miyauchi S."/>
            <person name="Kiss E."/>
            <person name="Drula E."/>
            <person name="Kohler A."/>
            <person name="Sanchez-Garcia M."/>
            <person name="Andreopoulos B."/>
            <person name="Barry K.W."/>
            <person name="Bonito G."/>
            <person name="Buee M."/>
            <person name="Carver A."/>
            <person name="Chen C."/>
            <person name="Cichocki N."/>
            <person name="Clum A."/>
            <person name="Culley D."/>
            <person name="Crous P.W."/>
            <person name="Fauchery L."/>
            <person name="Girlanda M."/>
            <person name="Hayes R."/>
            <person name="Keri Z."/>
            <person name="Labutti K."/>
            <person name="Lipzen A."/>
            <person name="Lombard V."/>
            <person name="Magnuson J."/>
            <person name="Maillard F."/>
            <person name="Morin E."/>
            <person name="Murat C."/>
            <person name="Nolan M."/>
            <person name="Ohm R."/>
            <person name="Pangilinan J."/>
            <person name="Pereira M."/>
            <person name="Perotto S."/>
            <person name="Peter M."/>
            <person name="Riley R."/>
            <person name="Sitrit Y."/>
            <person name="Stielow B."/>
            <person name="Szollosi G."/>
            <person name="Zifcakova L."/>
            <person name="Stursova M."/>
            <person name="Spatafora J.W."/>
            <person name="Tedersoo L."/>
            <person name="Vaario L.-M."/>
            <person name="Yamada A."/>
            <person name="Yan M."/>
            <person name="Wang P."/>
            <person name="Xu J."/>
            <person name="Bruns T."/>
            <person name="Baldrian P."/>
            <person name="Vilgalys R."/>
            <person name="Henrissat B."/>
            <person name="Grigoriev I.V."/>
            <person name="Hibbett D."/>
            <person name="Nagy L.G."/>
            <person name="Martin F.M."/>
        </authorList>
    </citation>
    <scope>NUCLEOTIDE SEQUENCE</scope>
    <source>
        <strain evidence="20">UH-Tt-Lm1</strain>
    </source>
</reference>
<dbReference type="SMART" id="SM00642">
    <property type="entry name" value="Aamy"/>
    <property type="match status" value="1"/>
</dbReference>
<evidence type="ECO:0000256" key="9">
    <source>
        <dbReference type="ARBA" id="ARBA00023157"/>
    </source>
</evidence>
<feature type="binding site" evidence="15">
    <location>
        <position position="247"/>
    </location>
    <ligand>
        <name>Ca(2+)</name>
        <dbReference type="ChEBI" id="CHEBI:29108"/>
        <label>2</label>
    </ligand>
</feature>
<evidence type="ECO:0000259" key="19">
    <source>
        <dbReference type="SMART" id="SM00642"/>
    </source>
</evidence>
<evidence type="ECO:0000256" key="15">
    <source>
        <dbReference type="PIRSR" id="PIRSR001024-3"/>
    </source>
</evidence>
<feature type="disulfide bond" evidence="16">
    <location>
        <begin position="167"/>
        <end position="181"/>
    </location>
</feature>
<dbReference type="Gene3D" id="2.60.40.1180">
    <property type="entry name" value="Golgi alpha-mannosidase II"/>
    <property type="match status" value="1"/>
</dbReference>
<feature type="site" description="Transition state stabilizer" evidence="14">
    <location>
        <position position="315"/>
    </location>
</feature>
<dbReference type="InterPro" id="IPR013780">
    <property type="entry name" value="Glyco_hydro_b"/>
</dbReference>
<dbReference type="GO" id="GO:0004556">
    <property type="term" value="F:alpha-amylase activity"/>
    <property type="evidence" value="ECO:0007669"/>
    <property type="project" value="UniProtKB-EC"/>
</dbReference>
<dbReference type="CDD" id="cd11319">
    <property type="entry name" value="AmyAc_euk_AmyA"/>
    <property type="match status" value="1"/>
</dbReference>
<feature type="binding site" evidence="17">
    <location>
        <position position="221"/>
    </location>
    <ligand>
        <name>substrate</name>
    </ligand>
</feature>
<feature type="binding site" evidence="17">
    <location>
        <position position="101"/>
    </location>
    <ligand>
        <name>substrate</name>
    </ligand>
</feature>
<dbReference type="Gene3D" id="3.20.20.80">
    <property type="entry name" value="Glycosidases"/>
    <property type="match status" value="1"/>
</dbReference>
<dbReference type="Pfam" id="PF09260">
    <property type="entry name" value="A_amylase_dom_C"/>
    <property type="match status" value="1"/>
</dbReference>
<evidence type="ECO:0000256" key="11">
    <source>
        <dbReference type="ARBA" id="ARBA00023277"/>
    </source>
</evidence>
<keyword evidence="7 20" id="KW-0378">Hydrolase</keyword>
<dbReference type="SUPFAM" id="SSF51011">
    <property type="entry name" value="Glycosyl hydrolase domain"/>
    <property type="match status" value="1"/>
</dbReference>
<dbReference type="AlphaFoldDB" id="A0A9P6H7T9"/>